<feature type="domain" description="Heparin-sulfate lyase N-terminal" evidence="2">
    <location>
        <begin position="35"/>
        <end position="239"/>
    </location>
</feature>
<evidence type="ECO:0000313" key="3">
    <source>
        <dbReference type="EMBL" id="GAG83564.1"/>
    </source>
</evidence>
<dbReference type="PANTHER" id="PTHR39210:SF1">
    <property type="entry name" value="HEPARIN-SULFATE LYASE"/>
    <property type="match status" value="1"/>
</dbReference>
<keyword evidence="1" id="KW-0472">Membrane</keyword>
<evidence type="ECO:0000256" key="1">
    <source>
        <dbReference type="SAM" id="Phobius"/>
    </source>
</evidence>
<reference evidence="3" key="1">
    <citation type="journal article" date="2014" name="Front. Microbiol.">
        <title>High frequency of phylogenetically diverse reductive dehalogenase-homologous genes in deep subseafloor sedimentary metagenomes.</title>
        <authorList>
            <person name="Kawai M."/>
            <person name="Futagami T."/>
            <person name="Toyoda A."/>
            <person name="Takaki Y."/>
            <person name="Nishi S."/>
            <person name="Hori S."/>
            <person name="Arai W."/>
            <person name="Tsubouchi T."/>
            <person name="Morono Y."/>
            <person name="Uchiyama I."/>
            <person name="Ito T."/>
            <person name="Fujiyama A."/>
            <person name="Inagaki F."/>
            <person name="Takami H."/>
        </authorList>
    </citation>
    <scope>NUCLEOTIDE SEQUENCE</scope>
    <source>
        <strain evidence="3">Expedition CK06-06</strain>
    </source>
</reference>
<dbReference type="PANTHER" id="PTHR39210">
    <property type="entry name" value="HEPARIN-SULFATE LYASE"/>
    <property type="match status" value="1"/>
</dbReference>
<protein>
    <recommendedName>
        <fullName evidence="2">Heparin-sulfate lyase N-terminal domain-containing protein</fullName>
    </recommendedName>
</protein>
<comment type="caution">
    <text evidence="3">The sequence shown here is derived from an EMBL/GenBank/DDBJ whole genome shotgun (WGS) entry which is preliminary data.</text>
</comment>
<feature type="non-terminal residue" evidence="3">
    <location>
        <position position="245"/>
    </location>
</feature>
<dbReference type="SUPFAM" id="SSF48230">
    <property type="entry name" value="Chondroitin AC/alginate lyase"/>
    <property type="match status" value="1"/>
</dbReference>
<evidence type="ECO:0000259" key="2">
    <source>
        <dbReference type="Pfam" id="PF16889"/>
    </source>
</evidence>
<keyword evidence="1" id="KW-0812">Transmembrane</keyword>
<dbReference type="InterPro" id="IPR008929">
    <property type="entry name" value="Chondroitin_lyas"/>
</dbReference>
<dbReference type="InterPro" id="IPR031680">
    <property type="entry name" value="Hepar_II_III_N"/>
</dbReference>
<dbReference type="Pfam" id="PF16889">
    <property type="entry name" value="Hepar_II_III_N"/>
    <property type="match status" value="1"/>
</dbReference>
<keyword evidence="1" id="KW-1133">Transmembrane helix</keyword>
<dbReference type="Gene3D" id="1.50.10.100">
    <property type="entry name" value="Chondroitin AC/alginate lyase"/>
    <property type="match status" value="1"/>
</dbReference>
<sequence length="245" mass="30156">MYLLKYTLVDILFLFKKRKNNYLLDHSNISENFYKKHLKDFYRKEESIKKIFSKHKFFAYTNLSEEKEFIISLINKEFPNFEKKVLREANKILNKQFKIFEKDYQFENDILWNYSFFKSIFWPSLHVSNINIHDLKDTADLKYNWEFNKHSFLVTLGLAYYFTGEEKYSKKIIELLLDWVTKNPPRYNLCWLNALEISLMLIPWLFSLFFIKDSKFLTQPIFYRIFKSMFQQAYFINVNIERFSY</sequence>
<gene>
    <name evidence="3" type="ORF">S01H4_21924</name>
</gene>
<dbReference type="EMBL" id="BART01009984">
    <property type="protein sequence ID" value="GAG83564.1"/>
    <property type="molecule type" value="Genomic_DNA"/>
</dbReference>
<dbReference type="AlphaFoldDB" id="X1ALW9"/>
<feature type="transmembrane region" description="Helical" evidence="1">
    <location>
        <begin position="191"/>
        <end position="211"/>
    </location>
</feature>
<accession>X1ALW9</accession>
<name>X1ALW9_9ZZZZ</name>
<organism evidence="3">
    <name type="scientific">marine sediment metagenome</name>
    <dbReference type="NCBI Taxonomy" id="412755"/>
    <lineage>
        <taxon>unclassified sequences</taxon>
        <taxon>metagenomes</taxon>
        <taxon>ecological metagenomes</taxon>
    </lineage>
</organism>
<proteinExistence type="predicted"/>